<dbReference type="Gene3D" id="2.60.40.3730">
    <property type="entry name" value="Fimbrillin-like"/>
    <property type="match status" value="1"/>
</dbReference>
<dbReference type="PROSITE" id="PS51257">
    <property type="entry name" value="PROKAR_LIPOPROTEIN"/>
    <property type="match status" value="1"/>
</dbReference>
<protein>
    <recommendedName>
        <fullName evidence="4">Fimbrillin family protein</fullName>
    </recommendedName>
</protein>
<gene>
    <name evidence="2" type="ORF">DW889_13960</name>
</gene>
<name>A0A413UYI2_BACSE</name>
<dbReference type="RefSeq" id="WP_117907537.1">
    <property type="nucleotide sequence ID" value="NZ_AP031449.1"/>
</dbReference>
<dbReference type="AlphaFoldDB" id="A0A413UYI2"/>
<evidence type="ECO:0000313" key="2">
    <source>
        <dbReference type="EMBL" id="RHB25900.1"/>
    </source>
</evidence>
<dbReference type="Pfam" id="PF13149">
    <property type="entry name" value="Mfa_like_1"/>
    <property type="match status" value="1"/>
</dbReference>
<dbReference type="CDD" id="cd13120">
    <property type="entry name" value="BF2867_like_N"/>
    <property type="match status" value="1"/>
</dbReference>
<reference evidence="2 3" key="1">
    <citation type="submission" date="2018-08" db="EMBL/GenBank/DDBJ databases">
        <title>A genome reference for cultivated species of the human gut microbiota.</title>
        <authorList>
            <person name="Zou Y."/>
            <person name="Xue W."/>
            <person name="Luo G."/>
        </authorList>
    </citation>
    <scope>NUCLEOTIDE SEQUENCE [LARGE SCALE GENOMIC DNA]</scope>
    <source>
        <strain evidence="2 3">AM40-34</strain>
    </source>
</reference>
<feature type="region of interest" description="Disordered" evidence="1">
    <location>
        <begin position="327"/>
        <end position="498"/>
    </location>
</feature>
<organism evidence="2 3">
    <name type="scientific">Bacteroides stercoris</name>
    <dbReference type="NCBI Taxonomy" id="46506"/>
    <lineage>
        <taxon>Bacteria</taxon>
        <taxon>Pseudomonadati</taxon>
        <taxon>Bacteroidota</taxon>
        <taxon>Bacteroidia</taxon>
        <taxon>Bacteroidales</taxon>
        <taxon>Bacteroidaceae</taxon>
        <taxon>Bacteroides</taxon>
    </lineage>
</organism>
<dbReference type="EMBL" id="QSGN01000042">
    <property type="protein sequence ID" value="RHB25900.1"/>
    <property type="molecule type" value="Genomic_DNA"/>
</dbReference>
<proteinExistence type="predicted"/>
<evidence type="ECO:0008006" key="4">
    <source>
        <dbReference type="Google" id="ProtNLM"/>
    </source>
</evidence>
<evidence type="ECO:0000313" key="3">
    <source>
        <dbReference type="Proteomes" id="UP000283482"/>
    </source>
</evidence>
<accession>A0A413UYI2</accession>
<evidence type="ECO:0000256" key="1">
    <source>
        <dbReference type="SAM" id="MobiDB-lite"/>
    </source>
</evidence>
<feature type="compositionally biased region" description="Polar residues" evidence="1">
    <location>
        <begin position="468"/>
        <end position="479"/>
    </location>
</feature>
<comment type="caution">
    <text evidence="2">The sequence shown here is derived from an EMBL/GenBank/DDBJ whole genome shotgun (WGS) entry which is preliminary data.</text>
</comment>
<dbReference type="Proteomes" id="UP000283482">
    <property type="component" value="Unassembled WGS sequence"/>
</dbReference>
<sequence length="498" mass="50997">MNCKGMIKYLPVVLLLCACTENELLLKEHEAFAVRFSASGIATEVATRAASPLADGATLRILAFWRVGESPDLSTDKYMGEGTYRAVNGNGTLEAVNVLLLRAGTYDFYALTPALAVANPDNDGGSPACTVSVGHGVDYATSLTAGRTVSEASPAVVLDDLGRHCAKLIFALQPKAGNITSVRIESAGLSNMTHAPVEAVLCTQLPVAGIAQSDAVTIAGSEFSTPDADLKTSAATVVLPRTAGKFQFRMNAVFNGMAAAEFVADMPETLAFAPGTQYTFSLKMKGGSVQLILEVLPWSGSVMSGQDNIGAFTPVVIHIGTWEHVEIPGETGNGSTTVGTGQWRPNPELDAEIGAFGLTSVGGEGLPWASEQGVPGETGGGNTDVRPGDSWGTEDVPGSSGDGNTDVRPGDSWGTEDVPGSSGDGNTDVRPGGSWGTEDVPGSSGGGNTNIGSGNSWGTENVPGSVGDGNTNMSSGNSWHTEDIPANIGGDAADPASE</sequence>
<dbReference type="InterPro" id="IPR025049">
    <property type="entry name" value="Mfa-like_1"/>
</dbReference>